<evidence type="ECO:0000256" key="9">
    <source>
        <dbReference type="ARBA" id="ARBA00023006"/>
    </source>
</evidence>
<dbReference type="InterPro" id="IPR038765">
    <property type="entry name" value="Papain-like_cys_pep_sf"/>
</dbReference>
<comment type="function">
    <text evidence="11">Cysteine protease that plays a key role in autophagy by mediating both proteolytic activation and delipidation of ATG8 family proteins.</text>
</comment>
<evidence type="ECO:0000256" key="7">
    <source>
        <dbReference type="ARBA" id="ARBA00022807"/>
    </source>
</evidence>
<keyword evidence="4 11" id="KW-0963">Cytoplasm</keyword>
<keyword evidence="7" id="KW-0788">Thiol protease</keyword>
<sequence>MGAASPAFNRVVSGLRSYFRVGQAADLDDADGGVVMMGAAGAVAVADARARVQDLIWLTYRRGFPPLPPPSRTTSDAGWGCMIRTGQMMLAHALQRHGADRRRVIGLFLDTPAAPFSIHRLVDACPDKQKAPDQWFGPLEVCRMMHACCRAAQGDLASVVCSDGLFRSDVEEAARGEGEPHDGWRPVVVLVPLRLGLDDLNPIYMESLLQMMTLPQSLGFIGGRPRSSLYFVGFQGRKLLYLDPHTIHDHVGDVTSADENVRFSTGGGGVACADDACVPHPQVSTFCCRECRTMMIDQLDPCLALGFYVASADSLDDMWRRLQGMKSPTGFDIGDRAPVWHRPASDTQAEQETDDDDFVLL</sequence>
<keyword evidence="8 11" id="KW-0653">Protein transport</keyword>
<evidence type="ECO:0000256" key="6">
    <source>
        <dbReference type="ARBA" id="ARBA00022801"/>
    </source>
</evidence>
<evidence type="ECO:0000256" key="11">
    <source>
        <dbReference type="RuleBase" id="RU363115"/>
    </source>
</evidence>
<dbReference type="OrthoDB" id="2960936at2759"/>
<dbReference type="GO" id="GO:0005737">
    <property type="term" value="C:cytoplasm"/>
    <property type="evidence" value="ECO:0007669"/>
    <property type="project" value="UniProtKB-SubCell"/>
</dbReference>
<keyword evidence="3" id="KW-0813">Transport</keyword>
<dbReference type="SUPFAM" id="SSF54001">
    <property type="entry name" value="Cysteine proteinases"/>
    <property type="match status" value="1"/>
</dbReference>
<keyword evidence="15" id="KW-1185">Reference proteome</keyword>
<keyword evidence="5 11" id="KW-0645">Protease</keyword>
<dbReference type="GO" id="GO:0019786">
    <property type="term" value="F:protein-phosphatidylethanolamide deconjugating activity"/>
    <property type="evidence" value="ECO:0007669"/>
    <property type="project" value="InterPro"/>
</dbReference>
<evidence type="ECO:0000313" key="15">
    <source>
        <dbReference type="Proteomes" id="UP000039324"/>
    </source>
</evidence>
<feature type="domain" description="Peptidase C54 catalytic" evidence="13">
    <location>
        <begin position="48"/>
        <end position="320"/>
    </location>
</feature>
<dbReference type="AlphaFoldDB" id="A0A0G4INC8"/>
<dbReference type="EMBL" id="CDSF01000076">
    <property type="protein sequence ID" value="CEO96818.1"/>
    <property type="molecule type" value="Genomic_DNA"/>
</dbReference>
<comment type="subcellular location">
    <subcellularLocation>
        <location evidence="1 11">Cytoplasm</location>
    </subcellularLocation>
</comment>
<accession>A0A0G4INC8</accession>
<protein>
    <recommendedName>
        <fullName evidence="11">Cysteine protease</fullName>
        <ecNumber evidence="11">3.4.22.-</ecNumber>
    </recommendedName>
</protein>
<gene>
    <name evidence="14" type="ORF">PBRA_005422</name>
</gene>
<dbReference type="InterPro" id="IPR046792">
    <property type="entry name" value="Peptidase_C54_cat"/>
</dbReference>
<dbReference type="InterPro" id="IPR005078">
    <property type="entry name" value="Peptidase_C54"/>
</dbReference>
<dbReference type="Pfam" id="PF03416">
    <property type="entry name" value="Peptidase_C54"/>
    <property type="match status" value="1"/>
</dbReference>
<dbReference type="OMA" id="CMIRSTQ"/>
<dbReference type="GO" id="GO:0000423">
    <property type="term" value="P:mitophagy"/>
    <property type="evidence" value="ECO:0007669"/>
    <property type="project" value="TreeGrafter"/>
</dbReference>
<evidence type="ECO:0000256" key="8">
    <source>
        <dbReference type="ARBA" id="ARBA00022927"/>
    </source>
</evidence>
<evidence type="ECO:0000256" key="2">
    <source>
        <dbReference type="ARBA" id="ARBA00010958"/>
    </source>
</evidence>
<comment type="similarity">
    <text evidence="2 11">Belongs to the peptidase C54 family.</text>
</comment>
<reference evidence="14 15" key="1">
    <citation type="submission" date="2015-02" db="EMBL/GenBank/DDBJ databases">
        <authorList>
            <person name="Chooi Y.-H."/>
        </authorList>
    </citation>
    <scope>NUCLEOTIDE SEQUENCE [LARGE SCALE GENOMIC DNA]</scope>
    <source>
        <strain evidence="14">E3</strain>
    </source>
</reference>
<proteinExistence type="inferred from homology"/>
<evidence type="ECO:0000256" key="12">
    <source>
        <dbReference type="SAM" id="MobiDB-lite"/>
    </source>
</evidence>
<dbReference type="GO" id="GO:0035973">
    <property type="term" value="P:aggrephagy"/>
    <property type="evidence" value="ECO:0007669"/>
    <property type="project" value="TreeGrafter"/>
</dbReference>
<dbReference type="STRING" id="37360.A0A0G4INC8"/>
<evidence type="ECO:0000256" key="4">
    <source>
        <dbReference type="ARBA" id="ARBA00022490"/>
    </source>
</evidence>
<feature type="region of interest" description="Disordered" evidence="12">
    <location>
        <begin position="336"/>
        <end position="356"/>
    </location>
</feature>
<comment type="catalytic activity">
    <reaction evidence="10">
        <text>[protein]-C-terminal L-amino acid-glycyl-phosphatidylethanolamide + H2O = [protein]-C-terminal L-amino acid-glycine + a 1,2-diacyl-sn-glycero-3-phosphoethanolamine</text>
        <dbReference type="Rhea" id="RHEA:67548"/>
        <dbReference type="Rhea" id="RHEA-COMP:17323"/>
        <dbReference type="Rhea" id="RHEA-COMP:17324"/>
        <dbReference type="ChEBI" id="CHEBI:15377"/>
        <dbReference type="ChEBI" id="CHEBI:64612"/>
        <dbReference type="ChEBI" id="CHEBI:172940"/>
        <dbReference type="ChEBI" id="CHEBI:172941"/>
    </reaction>
    <physiologicalReaction direction="left-to-right" evidence="10">
        <dbReference type="Rhea" id="RHEA:67549"/>
    </physiologicalReaction>
</comment>
<organism evidence="14 15">
    <name type="scientific">Plasmodiophora brassicae</name>
    <name type="common">Clubroot disease agent</name>
    <dbReference type="NCBI Taxonomy" id="37360"/>
    <lineage>
        <taxon>Eukaryota</taxon>
        <taxon>Sar</taxon>
        <taxon>Rhizaria</taxon>
        <taxon>Endomyxa</taxon>
        <taxon>Phytomyxea</taxon>
        <taxon>Plasmodiophorida</taxon>
        <taxon>Plasmodiophoridae</taxon>
        <taxon>Plasmodiophora</taxon>
    </lineage>
</organism>
<dbReference type="Proteomes" id="UP000039324">
    <property type="component" value="Unassembled WGS sequence"/>
</dbReference>
<keyword evidence="9 11" id="KW-0072">Autophagy</keyword>
<evidence type="ECO:0000256" key="5">
    <source>
        <dbReference type="ARBA" id="ARBA00022670"/>
    </source>
</evidence>
<dbReference type="GO" id="GO:0016485">
    <property type="term" value="P:protein processing"/>
    <property type="evidence" value="ECO:0007669"/>
    <property type="project" value="TreeGrafter"/>
</dbReference>
<evidence type="ECO:0000256" key="1">
    <source>
        <dbReference type="ARBA" id="ARBA00004496"/>
    </source>
</evidence>
<dbReference type="PANTHER" id="PTHR22624">
    <property type="entry name" value="CYSTEINE PROTEASE ATG4"/>
    <property type="match status" value="1"/>
</dbReference>
<dbReference type="GO" id="GO:0034727">
    <property type="term" value="P:piecemeal microautophagy of the nucleus"/>
    <property type="evidence" value="ECO:0007669"/>
    <property type="project" value="TreeGrafter"/>
</dbReference>
<name>A0A0G4INC8_PLABS</name>
<evidence type="ECO:0000256" key="10">
    <source>
        <dbReference type="ARBA" id="ARBA00029362"/>
    </source>
</evidence>
<dbReference type="GO" id="GO:0000045">
    <property type="term" value="P:autophagosome assembly"/>
    <property type="evidence" value="ECO:0007669"/>
    <property type="project" value="TreeGrafter"/>
</dbReference>
<evidence type="ECO:0000259" key="13">
    <source>
        <dbReference type="Pfam" id="PF03416"/>
    </source>
</evidence>
<evidence type="ECO:0000256" key="3">
    <source>
        <dbReference type="ARBA" id="ARBA00022448"/>
    </source>
</evidence>
<dbReference type="EC" id="3.4.22.-" evidence="11"/>
<dbReference type="PANTHER" id="PTHR22624:SF49">
    <property type="entry name" value="CYSTEINE PROTEASE"/>
    <property type="match status" value="1"/>
</dbReference>
<dbReference type="GO" id="GO:0015031">
    <property type="term" value="P:protein transport"/>
    <property type="evidence" value="ECO:0007669"/>
    <property type="project" value="UniProtKB-KW"/>
</dbReference>
<dbReference type="GO" id="GO:0004197">
    <property type="term" value="F:cysteine-type endopeptidase activity"/>
    <property type="evidence" value="ECO:0007669"/>
    <property type="project" value="TreeGrafter"/>
</dbReference>
<evidence type="ECO:0000313" key="14">
    <source>
        <dbReference type="EMBL" id="CEO96818.1"/>
    </source>
</evidence>
<keyword evidence="6 11" id="KW-0378">Hydrolase</keyword>